<evidence type="ECO:0000259" key="3">
    <source>
        <dbReference type="Pfam" id="PF00326"/>
    </source>
</evidence>
<dbReference type="InterPro" id="IPR029058">
    <property type="entry name" value="AB_hydrolase_fold"/>
</dbReference>
<evidence type="ECO:0000256" key="2">
    <source>
        <dbReference type="ARBA" id="ARBA00022801"/>
    </source>
</evidence>
<dbReference type="Proteomes" id="UP000574067">
    <property type="component" value="Unassembled WGS sequence"/>
</dbReference>
<dbReference type="PANTHER" id="PTHR42776">
    <property type="entry name" value="SERINE PEPTIDASE S9 FAMILY MEMBER"/>
    <property type="match status" value="1"/>
</dbReference>
<proteinExistence type="predicted"/>
<reference evidence="4 5" key="1">
    <citation type="submission" date="2020-04" db="EMBL/GenBank/DDBJ databases">
        <title>Azohydromonas sp. isolated from soil.</title>
        <authorList>
            <person name="Dahal R.H."/>
        </authorList>
    </citation>
    <scope>NUCLEOTIDE SEQUENCE [LARGE SCALE GENOMIC DNA]</scope>
    <source>
        <strain evidence="4 5">G-1-1-14</strain>
    </source>
</reference>
<keyword evidence="2" id="KW-0378">Hydrolase</keyword>
<comment type="caution">
    <text evidence="4">The sequence shown here is derived from an EMBL/GenBank/DDBJ whole genome shotgun (WGS) entry which is preliminary data.</text>
</comment>
<dbReference type="GO" id="GO:0004252">
    <property type="term" value="F:serine-type endopeptidase activity"/>
    <property type="evidence" value="ECO:0007669"/>
    <property type="project" value="TreeGrafter"/>
</dbReference>
<dbReference type="SUPFAM" id="SSF82171">
    <property type="entry name" value="DPP6 N-terminal domain-like"/>
    <property type="match status" value="1"/>
</dbReference>
<dbReference type="InterPro" id="IPR011042">
    <property type="entry name" value="6-blade_b-propeller_TolB-like"/>
</dbReference>
<dbReference type="Gene3D" id="2.120.10.30">
    <property type="entry name" value="TolB, C-terminal domain"/>
    <property type="match status" value="2"/>
</dbReference>
<dbReference type="AlphaFoldDB" id="A0A848FF58"/>
<accession>A0A848FF58</accession>
<dbReference type="PANTHER" id="PTHR42776:SF13">
    <property type="entry name" value="DIPEPTIDYL-PEPTIDASE 5"/>
    <property type="match status" value="1"/>
</dbReference>
<dbReference type="Pfam" id="PF00326">
    <property type="entry name" value="Peptidase_S9"/>
    <property type="match status" value="1"/>
</dbReference>
<keyword evidence="5" id="KW-1185">Reference proteome</keyword>
<name>A0A848FF58_9BURK</name>
<sequence length="651" mass="71233">MSSARRLHPRLLWRLEHPGAIALCADGARAALEVHAARDGRFTSCLWLLDTRQGADPRPLQLPAVDARMPAWSARGARIACTARSPDDPEAAPQLWVLDPQPEGDAPQPLAFVPTGVSEPRWLPDGRRLLAVSRLWPDLPDLPAQARRLQSVQRRRRQGLRIDDSARPCAAHLLLFEADGGVRDLFAGLPCALDEAPHAFDLSPDGRRVVFACAPEQPGGPRALAELDLAGGTLRWLVRDAAWDCSAPRWAPPSALSGARIAFLARHSGLKHNQPAQLALWEEESGAWSVLSAAWDHEVHAPLQWEEDGIAVLLRAQQQGRQHLWRFDVADRRAEALVRGGWVRAFDKAAGTLVTVADALEHPARVHVHLPGQPPLRVERFNHARLNGTALGVAEPVTLRGAQDEEFQLWLHYPPGFDATRAYPVLQLLPDGPHRAAGERWETVLNPSLLAAQGDCVVARANVHGSSGFGYAFLDSITHRWGELELQDLDAATAWLQRQPWADTRRLFAAGSGYGGFLAAWLNARQSPHAALACLGGVFDWEAMLASSTWPRYVQALGALPWSQPERLLIASPQASAGTMRTPTLLIHAANDARVPLQQALAQHHALQALEVPSRLLVLDAADLRQPPHARRVLGELLAWFRRHDPGAAGG</sequence>
<evidence type="ECO:0000313" key="5">
    <source>
        <dbReference type="Proteomes" id="UP000574067"/>
    </source>
</evidence>
<protein>
    <submittedName>
        <fullName evidence="4">S9 family peptidase</fullName>
    </submittedName>
</protein>
<dbReference type="GO" id="GO:0006508">
    <property type="term" value="P:proteolysis"/>
    <property type="evidence" value="ECO:0007669"/>
    <property type="project" value="InterPro"/>
</dbReference>
<dbReference type="Gene3D" id="3.40.50.1820">
    <property type="entry name" value="alpha/beta hydrolase"/>
    <property type="match status" value="1"/>
</dbReference>
<gene>
    <name evidence="4" type="ORF">HHL10_22450</name>
</gene>
<dbReference type="EMBL" id="JABBFW010000021">
    <property type="protein sequence ID" value="NML17736.1"/>
    <property type="molecule type" value="Genomic_DNA"/>
</dbReference>
<dbReference type="RefSeq" id="WP_169162634.1">
    <property type="nucleotide sequence ID" value="NZ_JABBFW010000021.1"/>
</dbReference>
<dbReference type="SUPFAM" id="SSF53474">
    <property type="entry name" value="alpha/beta-Hydrolases"/>
    <property type="match status" value="1"/>
</dbReference>
<organism evidence="4 5">
    <name type="scientific">Azohydromonas caseinilytica</name>
    <dbReference type="NCBI Taxonomy" id="2728836"/>
    <lineage>
        <taxon>Bacteria</taxon>
        <taxon>Pseudomonadati</taxon>
        <taxon>Pseudomonadota</taxon>
        <taxon>Betaproteobacteria</taxon>
        <taxon>Burkholderiales</taxon>
        <taxon>Sphaerotilaceae</taxon>
        <taxon>Azohydromonas</taxon>
    </lineage>
</organism>
<evidence type="ECO:0000256" key="1">
    <source>
        <dbReference type="ARBA" id="ARBA00022729"/>
    </source>
</evidence>
<keyword evidence="1" id="KW-0732">Signal</keyword>
<dbReference type="InterPro" id="IPR001375">
    <property type="entry name" value="Peptidase_S9_cat"/>
</dbReference>
<feature type="domain" description="Peptidase S9 prolyl oligopeptidase catalytic" evidence="3">
    <location>
        <begin position="446"/>
        <end position="644"/>
    </location>
</feature>
<evidence type="ECO:0000313" key="4">
    <source>
        <dbReference type="EMBL" id="NML17736.1"/>
    </source>
</evidence>